<evidence type="ECO:0000256" key="2">
    <source>
        <dbReference type="ARBA" id="ARBA00022692"/>
    </source>
</evidence>
<evidence type="ECO:0000313" key="7">
    <source>
        <dbReference type="Proteomes" id="UP000593890"/>
    </source>
</evidence>
<feature type="transmembrane region" description="Helical" evidence="5">
    <location>
        <begin position="144"/>
        <end position="164"/>
    </location>
</feature>
<protein>
    <submittedName>
        <fullName evidence="6">Polysaccharide biosynthesis protein MviN</fullName>
    </submittedName>
</protein>
<feature type="transmembrane region" description="Helical" evidence="5">
    <location>
        <begin position="86"/>
        <end position="107"/>
    </location>
</feature>
<dbReference type="GO" id="GO:0016020">
    <property type="term" value="C:membrane"/>
    <property type="evidence" value="ECO:0007669"/>
    <property type="project" value="UniProtKB-SubCell"/>
</dbReference>
<reference evidence="7" key="1">
    <citation type="submission" date="2020-07" db="EMBL/GenBank/DDBJ databases">
        <title>Complete genome sequencing of Clostridia bacterium strain 12CBH8.</title>
        <authorList>
            <person name="Sakamoto M."/>
            <person name="Murakami T."/>
            <person name="Mori H."/>
        </authorList>
    </citation>
    <scope>NUCLEOTIDE SEQUENCE [LARGE SCALE GENOMIC DNA]</scope>
    <source>
        <strain evidence="7">12CBH8</strain>
    </source>
</reference>
<dbReference type="RefSeq" id="WP_215533441.1">
    <property type="nucleotide sequence ID" value="NZ_AP023321.1"/>
</dbReference>
<dbReference type="PANTHER" id="PTHR43424:SF1">
    <property type="entry name" value="LOCUS PUTATIVE PROTEIN 1-RELATED"/>
    <property type="match status" value="1"/>
</dbReference>
<name>A0A7I8D2W5_9FIRM</name>
<feature type="transmembrane region" description="Helical" evidence="5">
    <location>
        <begin position="46"/>
        <end position="65"/>
    </location>
</feature>
<dbReference type="KEGG" id="sman:C12CBH8_04380"/>
<feature type="transmembrane region" description="Helical" evidence="5">
    <location>
        <begin position="319"/>
        <end position="337"/>
    </location>
</feature>
<evidence type="ECO:0000256" key="5">
    <source>
        <dbReference type="SAM" id="Phobius"/>
    </source>
</evidence>
<keyword evidence="7" id="KW-1185">Reference proteome</keyword>
<feature type="transmembrane region" description="Helical" evidence="5">
    <location>
        <begin position="204"/>
        <end position="225"/>
    </location>
</feature>
<gene>
    <name evidence="6" type="primary">tacF</name>
    <name evidence="6" type="ORF">C12CBH8_04380</name>
</gene>
<comment type="subcellular location">
    <subcellularLocation>
        <location evidence="1">Membrane</location>
        <topology evidence="1">Multi-pass membrane protein</topology>
    </subcellularLocation>
</comment>
<dbReference type="InterPro" id="IPR002797">
    <property type="entry name" value="Polysacc_synth"/>
</dbReference>
<feature type="transmembrane region" description="Helical" evidence="5">
    <location>
        <begin position="416"/>
        <end position="437"/>
    </location>
</feature>
<feature type="transmembrane region" description="Helical" evidence="5">
    <location>
        <begin position="12"/>
        <end position="31"/>
    </location>
</feature>
<dbReference type="AlphaFoldDB" id="A0A7I8D2W5"/>
<evidence type="ECO:0000256" key="3">
    <source>
        <dbReference type="ARBA" id="ARBA00022989"/>
    </source>
</evidence>
<evidence type="ECO:0000313" key="6">
    <source>
        <dbReference type="EMBL" id="BCI59799.1"/>
    </source>
</evidence>
<feature type="transmembrane region" description="Helical" evidence="5">
    <location>
        <begin position="289"/>
        <end position="307"/>
    </location>
</feature>
<dbReference type="PANTHER" id="PTHR43424">
    <property type="entry name" value="LOCUS PUTATIVE PROTEIN 1-RELATED"/>
    <property type="match status" value="1"/>
</dbReference>
<organism evidence="6 7">
    <name type="scientific">Solibaculum mannosilyticum</name>
    <dbReference type="NCBI Taxonomy" id="2780922"/>
    <lineage>
        <taxon>Bacteria</taxon>
        <taxon>Bacillati</taxon>
        <taxon>Bacillota</taxon>
        <taxon>Clostridia</taxon>
        <taxon>Eubacteriales</taxon>
        <taxon>Oscillospiraceae</taxon>
        <taxon>Solibaculum</taxon>
    </lineage>
</organism>
<evidence type="ECO:0000256" key="4">
    <source>
        <dbReference type="ARBA" id="ARBA00023136"/>
    </source>
</evidence>
<keyword evidence="4 5" id="KW-0472">Membrane</keyword>
<proteinExistence type="predicted"/>
<dbReference type="EMBL" id="AP023321">
    <property type="protein sequence ID" value="BCI59799.1"/>
    <property type="molecule type" value="Genomic_DNA"/>
</dbReference>
<sequence>MQQKSLAKNGFYKATLNVFNLVIPLLVGPYVTGLLEPELYGAYNRVFSEFNVFLVIASFGIYNYGVREISRVRNDPIELNRLFSSLFLIGIITNGLTTGVYVIYALVRSQAEYEVGLYLVMIIQIVANVFYIEFVNEAKENYGFIMVKTMIVRLLYLASIFIFVRKADDILPYAIVVSATVLLNNLISYVYLKRNIRFNFKNIEIVRHIAPLIVSLLLTNVEILYTQLDKIMLSPYVNDIAVTEYYIPLTIVGMIAAVPLALVNVAIPRVSAYIADNNRTDYIRVLNKTIQNYMAMMLPMCLGLAVLAPEVMDLYSRGVYTYAYPVLVVAALARIAFSFQSIVSNLVMYVNGLERQLVAMLAAFGVLNLITNFVLVWLHWFTPATAMGSTAIMVILFVITCYFYTQKKLGIRYNLFSKRICGYFVVSALFIPISLGIRALNLGMWANIAIIMVVCCGVYGGYLLTTKDPFLTELVSRVPFLRKKK</sequence>
<keyword evidence="2 5" id="KW-0812">Transmembrane</keyword>
<dbReference type="InterPro" id="IPR052556">
    <property type="entry name" value="PolySynth_Transporter"/>
</dbReference>
<dbReference type="Proteomes" id="UP000593890">
    <property type="component" value="Chromosome"/>
</dbReference>
<keyword evidence="3 5" id="KW-1133">Transmembrane helix</keyword>
<evidence type="ECO:0000256" key="1">
    <source>
        <dbReference type="ARBA" id="ARBA00004141"/>
    </source>
</evidence>
<feature type="transmembrane region" description="Helical" evidence="5">
    <location>
        <begin position="386"/>
        <end position="404"/>
    </location>
</feature>
<feature type="transmembrane region" description="Helical" evidence="5">
    <location>
        <begin position="245"/>
        <end position="268"/>
    </location>
</feature>
<feature type="transmembrane region" description="Helical" evidence="5">
    <location>
        <begin position="170"/>
        <end position="192"/>
    </location>
</feature>
<accession>A0A7I8D2W5</accession>
<feature type="transmembrane region" description="Helical" evidence="5">
    <location>
        <begin position="357"/>
        <end position="380"/>
    </location>
</feature>
<feature type="transmembrane region" description="Helical" evidence="5">
    <location>
        <begin position="443"/>
        <end position="464"/>
    </location>
</feature>
<feature type="transmembrane region" description="Helical" evidence="5">
    <location>
        <begin position="113"/>
        <end position="132"/>
    </location>
</feature>
<dbReference type="Pfam" id="PF01943">
    <property type="entry name" value="Polysacc_synt"/>
    <property type="match status" value="1"/>
</dbReference>